<dbReference type="Pfam" id="PF00026">
    <property type="entry name" value="Asp"/>
    <property type="match status" value="1"/>
</dbReference>
<dbReference type="PRINTS" id="PR00792">
    <property type="entry name" value="PEPSIN"/>
</dbReference>
<feature type="chain" id="PRO_5003275961" evidence="14">
    <location>
        <begin position="21"/>
        <end position="428"/>
    </location>
</feature>
<evidence type="ECO:0000256" key="12">
    <source>
        <dbReference type="PIRSR" id="PIRSR601461-2"/>
    </source>
</evidence>
<dbReference type="FunFam" id="2.40.70.10:FF:000036">
    <property type="entry name" value="Vacuolar aspartic protease"/>
    <property type="match status" value="1"/>
</dbReference>
<evidence type="ECO:0000256" key="7">
    <source>
        <dbReference type="ARBA" id="ARBA00022801"/>
    </source>
</evidence>
<dbReference type="InterPro" id="IPR033121">
    <property type="entry name" value="PEPTIDASE_A1"/>
</dbReference>
<dbReference type="GO" id="GO:0005773">
    <property type="term" value="C:vacuole"/>
    <property type="evidence" value="ECO:0007669"/>
    <property type="project" value="UniProtKB-SubCell"/>
</dbReference>
<keyword evidence="8" id="KW-0865">Zymogen</keyword>
<proteinExistence type="evidence at transcript level"/>
<sequence>MKLSLIVTLALMVAATSAEAKKGGRLKIKKVHETSEQTMHRLANTGAKLQQKYLATRLGQINLGEYVPHWSIASRKNKGDKDPEDGDHPHHGVPLTDYMNAQYYAEIGIGTPPQPFGVVMDTGSSNLWVPSTRCSSIACWLHRRFDATKSSTFKENGTDFAIRYGSGSLEGVISTDTVTIGDLELTETDFGESTKEPGIAFALGKFDGIMGLGYDTIAVQQVVPPFYQMINQKLIDKPLFTFWLGDTNKDAENGGELVFGEIDKDHYEGDIVYAPVVRKGYWEVKFNELLINDEPADFLGNATAAIDTGTSLIACPTEAAETINTMLGATKNFLGQWTLDCATLDSLPTLTFTFGGHKFPLAPTDYVLQVSGSPIGGGGGEAQCISGFMGIDMPPQLGQLWIVGDVFLRRYFTVYDKGNNRVGFATAK</sequence>
<accession>F2DPI0</accession>
<dbReference type="FunFam" id="2.40.70.10:FF:000002">
    <property type="entry name" value="Vacuolar aspartic proteinase"/>
    <property type="match status" value="1"/>
</dbReference>
<name>F2DPI0_HORVV</name>
<dbReference type="GO" id="GO:0004190">
    <property type="term" value="F:aspartic-type endopeptidase activity"/>
    <property type="evidence" value="ECO:0007669"/>
    <property type="project" value="UniProtKB-KW"/>
</dbReference>
<keyword evidence="3" id="KW-0926">Vacuole</keyword>
<evidence type="ECO:0000256" key="1">
    <source>
        <dbReference type="ARBA" id="ARBA00004116"/>
    </source>
</evidence>
<feature type="disulfide bond" evidence="12">
    <location>
        <begin position="341"/>
        <end position="384"/>
    </location>
</feature>
<feature type="region of interest" description="Disordered" evidence="13">
    <location>
        <begin position="74"/>
        <end position="93"/>
    </location>
</feature>
<feature type="active site" evidence="11">
    <location>
        <position position="121"/>
    </location>
</feature>
<protein>
    <submittedName>
        <fullName evidence="16">Predicted protein</fullName>
    </submittedName>
</protein>
<evidence type="ECO:0000256" key="13">
    <source>
        <dbReference type="SAM" id="MobiDB-lite"/>
    </source>
</evidence>
<keyword evidence="4" id="KW-0645">Protease</keyword>
<evidence type="ECO:0000313" key="16">
    <source>
        <dbReference type="EMBL" id="BAJ97001.1"/>
    </source>
</evidence>
<dbReference type="EMBL" id="AK365798">
    <property type="protein sequence ID" value="BAJ97001.1"/>
    <property type="molecule type" value="mRNA"/>
</dbReference>
<evidence type="ECO:0000256" key="9">
    <source>
        <dbReference type="ARBA" id="ARBA00023157"/>
    </source>
</evidence>
<dbReference type="SUPFAM" id="SSF50630">
    <property type="entry name" value="Acid proteases"/>
    <property type="match status" value="1"/>
</dbReference>
<dbReference type="PANTHER" id="PTHR47966">
    <property type="entry name" value="BETA-SITE APP-CLEAVING ENZYME, ISOFORM A-RELATED"/>
    <property type="match status" value="1"/>
</dbReference>
<dbReference type="InterPro" id="IPR021109">
    <property type="entry name" value="Peptidase_aspartic_dom_sf"/>
</dbReference>
<comment type="subcellular location">
    <subcellularLocation>
        <location evidence="1">Vacuole</location>
    </subcellularLocation>
</comment>
<feature type="signal peptide" evidence="14">
    <location>
        <begin position="1"/>
        <end position="20"/>
    </location>
</feature>
<evidence type="ECO:0000256" key="3">
    <source>
        <dbReference type="ARBA" id="ARBA00022554"/>
    </source>
</evidence>
<comment type="similarity">
    <text evidence="2">Belongs to the peptidase A1 family.</text>
</comment>
<evidence type="ECO:0000256" key="6">
    <source>
        <dbReference type="ARBA" id="ARBA00022750"/>
    </source>
</evidence>
<evidence type="ECO:0000259" key="15">
    <source>
        <dbReference type="PROSITE" id="PS51767"/>
    </source>
</evidence>
<dbReference type="PROSITE" id="PS51767">
    <property type="entry name" value="PEPTIDASE_A1"/>
    <property type="match status" value="1"/>
</dbReference>
<evidence type="ECO:0000256" key="11">
    <source>
        <dbReference type="PIRSR" id="PIRSR601461-1"/>
    </source>
</evidence>
<reference evidence="16" key="1">
    <citation type="journal article" date="2011" name="Plant Physiol.">
        <title>Comprehensive sequence analysis of 24,783 barley full-length cDNAs derived from 12 clone libraries.</title>
        <authorList>
            <person name="Matsumoto T."/>
            <person name="Tanaka T."/>
            <person name="Sakai H."/>
            <person name="Amano N."/>
            <person name="Kanamori H."/>
            <person name="Kurita K."/>
            <person name="Kikuta A."/>
            <person name="Kamiya K."/>
            <person name="Yamamoto M."/>
            <person name="Ikawa H."/>
            <person name="Fujii N."/>
            <person name="Hori K."/>
            <person name="Itoh T."/>
            <person name="Sato K."/>
        </authorList>
    </citation>
    <scope>NUCLEOTIDE SEQUENCE</scope>
    <source>
        <tissue evidence="16">Shoot and root</tissue>
    </source>
</reference>
<keyword evidence="6" id="KW-0064">Aspartyl protease</keyword>
<evidence type="ECO:0000256" key="14">
    <source>
        <dbReference type="SAM" id="SignalP"/>
    </source>
</evidence>
<evidence type="ECO:0000256" key="5">
    <source>
        <dbReference type="ARBA" id="ARBA00022729"/>
    </source>
</evidence>
<evidence type="ECO:0000256" key="8">
    <source>
        <dbReference type="ARBA" id="ARBA00023145"/>
    </source>
</evidence>
<organism evidence="16">
    <name type="scientific">Hordeum vulgare subsp. vulgare</name>
    <name type="common">Domesticated barley</name>
    <dbReference type="NCBI Taxonomy" id="112509"/>
    <lineage>
        <taxon>Eukaryota</taxon>
        <taxon>Viridiplantae</taxon>
        <taxon>Streptophyta</taxon>
        <taxon>Embryophyta</taxon>
        <taxon>Tracheophyta</taxon>
        <taxon>Spermatophyta</taxon>
        <taxon>Magnoliopsida</taxon>
        <taxon>Liliopsida</taxon>
        <taxon>Poales</taxon>
        <taxon>Poaceae</taxon>
        <taxon>BOP clade</taxon>
        <taxon>Pooideae</taxon>
        <taxon>Triticodae</taxon>
        <taxon>Triticeae</taxon>
        <taxon>Hordeinae</taxon>
        <taxon>Hordeum</taxon>
    </lineage>
</organism>
<feature type="disulfide bond" evidence="12">
    <location>
        <begin position="134"/>
        <end position="139"/>
    </location>
</feature>
<evidence type="ECO:0000256" key="4">
    <source>
        <dbReference type="ARBA" id="ARBA00022670"/>
    </source>
</evidence>
<feature type="active site" evidence="11">
    <location>
        <position position="307"/>
    </location>
</feature>
<evidence type="ECO:0000256" key="2">
    <source>
        <dbReference type="ARBA" id="ARBA00007447"/>
    </source>
</evidence>
<dbReference type="PANTHER" id="PTHR47966:SF51">
    <property type="entry name" value="BETA-SITE APP-CLEAVING ENZYME, ISOFORM A-RELATED"/>
    <property type="match status" value="1"/>
</dbReference>
<dbReference type="GO" id="GO:0006508">
    <property type="term" value="P:proteolysis"/>
    <property type="evidence" value="ECO:0007669"/>
    <property type="project" value="UniProtKB-KW"/>
</dbReference>
<keyword evidence="7" id="KW-0378">Hydrolase</keyword>
<dbReference type="Gene3D" id="2.40.70.10">
    <property type="entry name" value="Acid Proteases"/>
    <property type="match status" value="2"/>
</dbReference>
<keyword evidence="10" id="KW-0325">Glycoprotein</keyword>
<keyword evidence="5 14" id="KW-0732">Signal</keyword>
<feature type="domain" description="Peptidase A1" evidence="15">
    <location>
        <begin position="103"/>
        <end position="425"/>
    </location>
</feature>
<dbReference type="MEROPS" id="A01.018"/>
<dbReference type="AlphaFoldDB" id="F2DPI0"/>
<evidence type="ECO:0000256" key="10">
    <source>
        <dbReference type="ARBA" id="ARBA00023180"/>
    </source>
</evidence>
<dbReference type="InterPro" id="IPR001461">
    <property type="entry name" value="Aspartic_peptidase_A1"/>
</dbReference>
<feature type="compositionally biased region" description="Basic and acidic residues" evidence="13">
    <location>
        <begin position="77"/>
        <end position="90"/>
    </location>
</feature>
<keyword evidence="9 12" id="KW-1015">Disulfide bond</keyword>